<evidence type="ECO:0000313" key="9">
    <source>
        <dbReference type="Proteomes" id="UP000199501"/>
    </source>
</evidence>
<protein>
    <submittedName>
        <fullName evidence="8">Molecular chaperone DnaK (HSP70)</fullName>
    </submittedName>
</protein>
<keyword evidence="5" id="KW-0346">Stress response</keyword>
<evidence type="ECO:0000313" key="8">
    <source>
        <dbReference type="EMBL" id="SDC89577.1"/>
    </source>
</evidence>
<dbReference type="Gene3D" id="2.60.34.10">
    <property type="entry name" value="Substrate Binding Domain Of DNAk, Chain A, domain 1"/>
    <property type="match status" value="1"/>
</dbReference>
<dbReference type="GO" id="GO:0140662">
    <property type="term" value="F:ATP-dependent protein folding chaperone"/>
    <property type="evidence" value="ECO:0007669"/>
    <property type="project" value="InterPro"/>
</dbReference>
<keyword evidence="6" id="KW-0143">Chaperone</keyword>
<dbReference type="InterPro" id="IPR018181">
    <property type="entry name" value="Heat_shock_70_CS"/>
</dbReference>
<evidence type="ECO:0000256" key="7">
    <source>
        <dbReference type="RuleBase" id="RU003322"/>
    </source>
</evidence>
<dbReference type="InterPro" id="IPR029047">
    <property type="entry name" value="HSP70_peptide-bd_sf"/>
</dbReference>
<keyword evidence="9" id="KW-1185">Reference proteome</keyword>
<name>A0A1G6QD29_9PSEU</name>
<dbReference type="InterPro" id="IPR043129">
    <property type="entry name" value="ATPase_NBD"/>
</dbReference>
<evidence type="ECO:0000256" key="2">
    <source>
        <dbReference type="ARBA" id="ARBA00022553"/>
    </source>
</evidence>
<dbReference type="STRING" id="1271860.SAMN05216174_105190"/>
<dbReference type="EMBL" id="FMZZ01000005">
    <property type="protein sequence ID" value="SDC89577.1"/>
    <property type="molecule type" value="Genomic_DNA"/>
</dbReference>
<keyword evidence="3 7" id="KW-0547">Nucleotide-binding</keyword>
<dbReference type="InterPro" id="IPR013126">
    <property type="entry name" value="Hsp_70_fam"/>
</dbReference>
<dbReference type="FunFam" id="3.90.640.10:FF:000003">
    <property type="entry name" value="Molecular chaperone DnaK"/>
    <property type="match status" value="1"/>
</dbReference>
<reference evidence="9" key="1">
    <citation type="submission" date="2016-10" db="EMBL/GenBank/DDBJ databases">
        <authorList>
            <person name="Varghese N."/>
            <person name="Submissions S."/>
        </authorList>
    </citation>
    <scope>NUCLEOTIDE SEQUENCE [LARGE SCALE GENOMIC DNA]</scope>
    <source>
        <strain evidence="9">IBRC-M 10403</strain>
    </source>
</reference>
<dbReference type="PRINTS" id="PR00301">
    <property type="entry name" value="HEATSHOCK70"/>
</dbReference>
<dbReference type="SUPFAM" id="SSF100920">
    <property type="entry name" value="Heat shock protein 70kD (HSP70), peptide-binding domain"/>
    <property type="match status" value="1"/>
</dbReference>
<organism evidence="8 9">
    <name type="scientific">Actinokineospora iranica</name>
    <dbReference type="NCBI Taxonomy" id="1271860"/>
    <lineage>
        <taxon>Bacteria</taxon>
        <taxon>Bacillati</taxon>
        <taxon>Actinomycetota</taxon>
        <taxon>Actinomycetes</taxon>
        <taxon>Pseudonocardiales</taxon>
        <taxon>Pseudonocardiaceae</taxon>
        <taxon>Actinokineospora</taxon>
    </lineage>
</organism>
<evidence type="ECO:0000256" key="3">
    <source>
        <dbReference type="ARBA" id="ARBA00022741"/>
    </source>
</evidence>
<gene>
    <name evidence="8" type="ORF">SAMN05216174_105190</name>
</gene>
<dbReference type="Gene3D" id="3.90.640.10">
    <property type="entry name" value="Actin, Chain A, domain 4"/>
    <property type="match status" value="1"/>
</dbReference>
<dbReference type="Gene3D" id="3.30.420.40">
    <property type="match status" value="2"/>
</dbReference>
<dbReference type="Proteomes" id="UP000199501">
    <property type="component" value="Unassembled WGS sequence"/>
</dbReference>
<dbReference type="PROSITE" id="PS00297">
    <property type="entry name" value="HSP70_1"/>
    <property type="match status" value="1"/>
</dbReference>
<proteinExistence type="inferred from homology"/>
<evidence type="ECO:0000256" key="1">
    <source>
        <dbReference type="ARBA" id="ARBA00007381"/>
    </source>
</evidence>
<dbReference type="RefSeq" id="WP_091450232.1">
    <property type="nucleotide sequence ID" value="NZ_FMZZ01000005.1"/>
</dbReference>
<dbReference type="PANTHER" id="PTHR19375">
    <property type="entry name" value="HEAT SHOCK PROTEIN 70KDA"/>
    <property type="match status" value="1"/>
</dbReference>
<dbReference type="CDD" id="cd24029">
    <property type="entry name" value="ASKHA_NBD_HSP70_DnaK_HscA_HscC"/>
    <property type="match status" value="1"/>
</dbReference>
<dbReference type="AlphaFoldDB" id="A0A1G6QD29"/>
<keyword evidence="2" id="KW-0597">Phosphoprotein</keyword>
<sequence length="531" mass="56460">MEKTFGIDLGTTHSCLSYVDVSGKPVMVATAAGQDTMPSVIYFERPEQATVGVTAKNAAVLAPHLVAKLFKRDMGEPDHKPRVYHDREYQPEELSALVLRELVRAAREGAGLDVREAVITVPADFGVAARAATLRAGEIAGLTVLDVLAEPVAAALYYQELEALAGARTLLVCDLGGGTFDTSVLTVSGDEVTTVCTEGDTALGGADWDTAIADHLVAEFTARHPRLDPTADALFQDELIGLAEETKIALSGRDSRSVTLRFRGASATVELTRAGLAKLTEPLLERMMAVVERAVTEAAAKGVTSFDEVLLVGGMSRTPAVRERLAKRFDTAPRMIEPDLAVAKGAALYAVTKRFDSATAGERLGISAERAAGLAAKKVRTVVPRSFGVKAIDARDPLALTDPLRARQMIVHLLHANTALPADSGPFPFSTSIRNQRMVEVEVWEQVGPELSEAVEDNARVGSGLLTRLPARPAGATFDVTFAMSETGTLTVTAVEPDSGARVQFELRLGGWDQSAVDKARAGIARHEVSG</sequence>
<comment type="similarity">
    <text evidence="1 7">Belongs to the heat shock protein 70 family.</text>
</comment>
<dbReference type="SUPFAM" id="SSF53067">
    <property type="entry name" value="Actin-like ATPase domain"/>
    <property type="match status" value="2"/>
</dbReference>
<dbReference type="OrthoDB" id="9766019at2"/>
<accession>A0A1G6QD29</accession>
<evidence type="ECO:0000256" key="4">
    <source>
        <dbReference type="ARBA" id="ARBA00022840"/>
    </source>
</evidence>
<evidence type="ECO:0000256" key="6">
    <source>
        <dbReference type="ARBA" id="ARBA00023186"/>
    </source>
</evidence>
<dbReference type="Pfam" id="PF00012">
    <property type="entry name" value="HSP70"/>
    <property type="match status" value="1"/>
</dbReference>
<keyword evidence="4 7" id="KW-0067">ATP-binding</keyword>
<dbReference type="GO" id="GO:0005524">
    <property type="term" value="F:ATP binding"/>
    <property type="evidence" value="ECO:0007669"/>
    <property type="project" value="UniProtKB-KW"/>
</dbReference>
<evidence type="ECO:0000256" key="5">
    <source>
        <dbReference type="ARBA" id="ARBA00023016"/>
    </source>
</evidence>